<dbReference type="InterPro" id="IPR013118">
    <property type="entry name" value="Mannitol_DH_C"/>
</dbReference>
<sequence>MPKILHLGFGNFHRAHQAWYTQQSNQFESDPWSIIGVSMVRSDIRDSLQAVGFSYPLAIIGTEGEETKSMTVHENVLVASEDPEAVIEAIADPCVKIVTLTITEKGYHQSPDGGLDLLSDAVIRDLDGKGPMTAIGLLARGLATRCAKSAPLTVISCDNLPENGRRLRKTIDDFSRQAELVLNHQFLSFPNTMVDRITPATTEETKAFVAERGHTSQFPVIAERFSEWVIEDNFAAERPQWEKAGVTIAKNVAPFELRKLRMLNAAHSLLAYGGLIRGHDYVHQAISDPYLKDIVTGLWDEAAETLPKESRVSADAYQRDLLERFAQPAMKHELRQIASDGTLKMQVRILSTLQERQKRGRSVKFCTSAFASWLAFWISGKDAPDPKRLALMETVASSNNEEEVQKRILGDVEGGHALDPLALRDAVSEWLDLSFFTKKTKF</sequence>
<evidence type="ECO:0000256" key="2">
    <source>
        <dbReference type="ARBA" id="ARBA00023027"/>
    </source>
</evidence>
<dbReference type="GO" id="GO:0019594">
    <property type="term" value="P:mannitol metabolic process"/>
    <property type="evidence" value="ECO:0007669"/>
    <property type="project" value="InterPro"/>
</dbReference>
<keyword evidence="2" id="KW-0520">NAD</keyword>
<dbReference type="RefSeq" id="WP_132861541.1">
    <property type="nucleotide sequence ID" value="NZ_SMGR01000003.1"/>
</dbReference>
<protein>
    <submittedName>
        <fullName evidence="5">Fructuronate reductase</fullName>
    </submittedName>
</protein>
<dbReference type="InterPro" id="IPR000669">
    <property type="entry name" value="Mannitol_DH"/>
</dbReference>
<evidence type="ECO:0000313" key="6">
    <source>
        <dbReference type="Proteomes" id="UP000295673"/>
    </source>
</evidence>
<dbReference type="Pfam" id="PF08125">
    <property type="entry name" value="Mannitol_dh_C"/>
    <property type="match status" value="1"/>
</dbReference>
<evidence type="ECO:0000259" key="4">
    <source>
        <dbReference type="Pfam" id="PF08125"/>
    </source>
</evidence>
<dbReference type="PRINTS" id="PR00084">
    <property type="entry name" value="MTLDHDRGNASE"/>
</dbReference>
<feature type="domain" description="Mannitol dehydrogenase C-terminal" evidence="4">
    <location>
        <begin position="251"/>
        <end position="379"/>
    </location>
</feature>
<feature type="domain" description="Mannitol dehydrogenase N-terminal" evidence="3">
    <location>
        <begin position="3"/>
        <end position="243"/>
    </location>
</feature>
<accession>A0A4V2Q246</accession>
<dbReference type="Pfam" id="PF01232">
    <property type="entry name" value="Mannitol_dh"/>
    <property type="match status" value="1"/>
</dbReference>
<dbReference type="InterPro" id="IPR050988">
    <property type="entry name" value="Mannitol_DH/Oxidoreductase"/>
</dbReference>
<organism evidence="5 6">
    <name type="scientific">Shimia isoporae</name>
    <dbReference type="NCBI Taxonomy" id="647720"/>
    <lineage>
        <taxon>Bacteria</taxon>
        <taxon>Pseudomonadati</taxon>
        <taxon>Pseudomonadota</taxon>
        <taxon>Alphaproteobacteria</taxon>
        <taxon>Rhodobacterales</taxon>
        <taxon>Roseobacteraceae</taxon>
    </lineage>
</organism>
<dbReference type="InterPro" id="IPR013328">
    <property type="entry name" value="6PGD_dom2"/>
</dbReference>
<dbReference type="InterPro" id="IPR036291">
    <property type="entry name" value="NAD(P)-bd_dom_sf"/>
</dbReference>
<gene>
    <name evidence="5" type="ORF">BXY66_3441</name>
</gene>
<keyword evidence="1" id="KW-0560">Oxidoreductase</keyword>
<dbReference type="PANTHER" id="PTHR43362">
    <property type="entry name" value="MANNITOL DEHYDROGENASE DSF1-RELATED"/>
    <property type="match status" value="1"/>
</dbReference>
<evidence type="ECO:0000256" key="1">
    <source>
        <dbReference type="ARBA" id="ARBA00023002"/>
    </source>
</evidence>
<dbReference type="GO" id="GO:0016616">
    <property type="term" value="F:oxidoreductase activity, acting on the CH-OH group of donors, NAD or NADP as acceptor"/>
    <property type="evidence" value="ECO:0007669"/>
    <property type="project" value="TreeGrafter"/>
</dbReference>
<keyword evidence="6" id="KW-1185">Reference proteome</keyword>
<dbReference type="OrthoDB" id="271711at2"/>
<dbReference type="Proteomes" id="UP000295673">
    <property type="component" value="Unassembled WGS sequence"/>
</dbReference>
<reference evidence="5 6" key="1">
    <citation type="submission" date="2019-03" db="EMBL/GenBank/DDBJ databases">
        <title>Genomic Encyclopedia of Archaeal and Bacterial Type Strains, Phase II (KMG-II): from individual species to whole genera.</title>
        <authorList>
            <person name="Goeker M."/>
        </authorList>
    </citation>
    <scope>NUCLEOTIDE SEQUENCE [LARGE SCALE GENOMIC DNA]</scope>
    <source>
        <strain evidence="5 6">DSM 26433</strain>
    </source>
</reference>
<dbReference type="Gene3D" id="1.10.1040.10">
    <property type="entry name" value="N-(1-d-carboxylethyl)-l-norvaline Dehydrogenase, domain 2"/>
    <property type="match status" value="1"/>
</dbReference>
<dbReference type="Gene3D" id="3.40.50.720">
    <property type="entry name" value="NAD(P)-binding Rossmann-like Domain"/>
    <property type="match status" value="1"/>
</dbReference>
<evidence type="ECO:0000259" key="3">
    <source>
        <dbReference type="Pfam" id="PF01232"/>
    </source>
</evidence>
<proteinExistence type="predicted"/>
<dbReference type="InterPro" id="IPR008927">
    <property type="entry name" value="6-PGluconate_DH-like_C_sf"/>
</dbReference>
<dbReference type="InterPro" id="IPR013131">
    <property type="entry name" value="Mannitol_DH_N"/>
</dbReference>
<dbReference type="SUPFAM" id="SSF51735">
    <property type="entry name" value="NAD(P)-binding Rossmann-fold domains"/>
    <property type="match status" value="1"/>
</dbReference>
<dbReference type="EMBL" id="SMGR01000003">
    <property type="protein sequence ID" value="TCL00794.1"/>
    <property type="molecule type" value="Genomic_DNA"/>
</dbReference>
<dbReference type="SUPFAM" id="SSF48179">
    <property type="entry name" value="6-phosphogluconate dehydrogenase C-terminal domain-like"/>
    <property type="match status" value="1"/>
</dbReference>
<comment type="caution">
    <text evidence="5">The sequence shown here is derived from an EMBL/GenBank/DDBJ whole genome shotgun (WGS) entry which is preliminary data.</text>
</comment>
<dbReference type="InterPro" id="IPR023027">
    <property type="entry name" value="Mannitol_DH_CS"/>
</dbReference>
<dbReference type="PROSITE" id="PS00974">
    <property type="entry name" value="MANNITOL_DHGENASE"/>
    <property type="match status" value="1"/>
</dbReference>
<name>A0A4V2Q246_9RHOB</name>
<dbReference type="PANTHER" id="PTHR43362:SF1">
    <property type="entry name" value="MANNITOL DEHYDROGENASE 2-RELATED"/>
    <property type="match status" value="1"/>
</dbReference>
<evidence type="ECO:0000313" key="5">
    <source>
        <dbReference type="EMBL" id="TCL00794.1"/>
    </source>
</evidence>
<dbReference type="AlphaFoldDB" id="A0A4V2Q246"/>